<feature type="transmembrane region" description="Helical" evidence="2">
    <location>
        <begin position="145"/>
        <end position="165"/>
    </location>
</feature>
<feature type="transmembrane region" description="Helical" evidence="2">
    <location>
        <begin position="216"/>
        <end position="237"/>
    </location>
</feature>
<feature type="transmembrane region" description="Helical" evidence="2">
    <location>
        <begin position="90"/>
        <end position="113"/>
    </location>
</feature>
<evidence type="ECO:0000313" key="4">
    <source>
        <dbReference type="EMBL" id="SHF08515.1"/>
    </source>
</evidence>
<feature type="transmembrane region" description="Helical" evidence="2">
    <location>
        <begin position="120"/>
        <end position="139"/>
    </location>
</feature>
<dbReference type="NCBIfam" id="TIGR02865">
    <property type="entry name" value="spore_II_E"/>
    <property type="match status" value="1"/>
</dbReference>
<dbReference type="OrthoDB" id="9763774at2"/>
<feature type="domain" description="PPM-type phosphatase" evidence="3">
    <location>
        <begin position="580"/>
        <end position="790"/>
    </location>
</feature>
<name>A0A1M4YRU9_9BACL</name>
<dbReference type="STRING" id="112248.SAMN05444392_107110"/>
<dbReference type="PANTHER" id="PTHR43156">
    <property type="entry name" value="STAGE II SPORULATION PROTEIN E-RELATED"/>
    <property type="match status" value="1"/>
</dbReference>
<dbReference type="SUPFAM" id="SSF81606">
    <property type="entry name" value="PP2C-like"/>
    <property type="match status" value="1"/>
</dbReference>
<keyword evidence="2" id="KW-1133">Transmembrane helix</keyword>
<dbReference type="RefSeq" id="WP_073155117.1">
    <property type="nucleotide sequence ID" value="NZ_FQVL01000007.1"/>
</dbReference>
<keyword evidence="2" id="KW-0472">Membrane</keyword>
<organism evidence="4 5">
    <name type="scientific">Seinonella peptonophila</name>
    <dbReference type="NCBI Taxonomy" id="112248"/>
    <lineage>
        <taxon>Bacteria</taxon>
        <taxon>Bacillati</taxon>
        <taxon>Bacillota</taxon>
        <taxon>Bacilli</taxon>
        <taxon>Bacillales</taxon>
        <taxon>Thermoactinomycetaceae</taxon>
        <taxon>Seinonella</taxon>
    </lineage>
</organism>
<evidence type="ECO:0000259" key="3">
    <source>
        <dbReference type="PROSITE" id="PS51746"/>
    </source>
</evidence>
<proteinExistence type="predicted"/>
<keyword evidence="5" id="KW-1185">Reference proteome</keyword>
<sequence length="816" mass="92339">MLEAIQPKKKRGRGEWWLRLQHVCSNKMNRLIQVYNLPVLLMGFLLGRATILESVSPFAIAYLAVVMYLAKKQWPSVMLFLVMGSATVDWMHVAKISVFLILFVLFHRIFLWFHKDQIHLAPLLVAISSIIGQCGWSWYEGWTVYQLMLAGVDLLLSVILTFIFVHSLPIFTMRKKRVFLRPDEIICLIILLGSVITGMLEWQIEQLSIVNIISRYLICLFAFVGGGMLGASIGVVIGMTICLSDPKSMIQMGLLTFAGLMAGLFQEGKRFGSMIGFLLGSTILSLFQMGTDQLLLSLCETSIALGLFLLTPSSWVHAFARYVPGTPENQTLHQDYVRRLRDVTAAKVDHFAELFSELAVSFREDSGKKKREDEEQLHHFVQGVMEESCFGCKRYRHCWDQNLMRTYQEITGLMAWVEADAEGVPSHWSRYCIHSEKVLQEVRIQYQREREQHLWKEQLKETKRMVGTQLMGMSEVMERLSTEIRHETKVLTAQEEQIHESLEELGLSIQRVDVINLEEGRVEIEVTMPHRDAFDECRKLIAPLLTEILGEPIAVYRKVIKGHSSGSLITLGSEQRYTLKTGVAHAAKGGRYISGDSYCYMNLGTGKYAVALSDGMGNGQRAQEESSAALKLLKRLLQAGMKEETAVETVNSILSLRSADEIFATIDLALVDLHTAAGRFMKIGSTPGFIKRGKEVFMVSSESPPIGILSHIQVEPVEMRLRSGDLLIMMTDGVYDAPRHVLNKDAFMTRMISEIETRDPQDFADCLLEAVVRYHQGAIHDDMTVIVSKLERYTPEWSTIRLPGMARLERTQVALS</sequence>
<feature type="transmembrane region" description="Helical" evidence="2">
    <location>
        <begin position="37"/>
        <end position="70"/>
    </location>
</feature>
<dbReference type="SMART" id="SM00332">
    <property type="entry name" value="PP2Cc"/>
    <property type="match status" value="1"/>
</dbReference>
<accession>A0A1M4YRU9</accession>
<dbReference type="InterPro" id="IPR045768">
    <property type="entry name" value="SpoIIE_N"/>
</dbReference>
<reference evidence="4 5" key="1">
    <citation type="submission" date="2016-11" db="EMBL/GenBank/DDBJ databases">
        <authorList>
            <person name="Jaros S."/>
            <person name="Januszkiewicz K."/>
            <person name="Wedrychowicz H."/>
        </authorList>
    </citation>
    <scope>NUCLEOTIDE SEQUENCE [LARGE SCALE GENOMIC DNA]</scope>
    <source>
        <strain evidence="4 5">DSM 44666</strain>
    </source>
</reference>
<feature type="transmembrane region" description="Helical" evidence="2">
    <location>
        <begin position="271"/>
        <end position="287"/>
    </location>
</feature>
<dbReference type="InterPro" id="IPR014221">
    <property type="entry name" value="SpoII_E"/>
</dbReference>
<protein>
    <submittedName>
        <fullName evidence="4">Stage II sporulation protein E</fullName>
    </submittedName>
</protein>
<dbReference type="InterPro" id="IPR036457">
    <property type="entry name" value="PPM-type-like_dom_sf"/>
</dbReference>
<dbReference type="PANTHER" id="PTHR43156:SF2">
    <property type="entry name" value="STAGE II SPORULATION PROTEIN E"/>
    <property type="match status" value="1"/>
</dbReference>
<evidence type="ECO:0000313" key="5">
    <source>
        <dbReference type="Proteomes" id="UP000184476"/>
    </source>
</evidence>
<dbReference type="PROSITE" id="PS51746">
    <property type="entry name" value="PPM_2"/>
    <property type="match status" value="1"/>
</dbReference>
<dbReference type="Proteomes" id="UP000184476">
    <property type="component" value="Unassembled WGS sequence"/>
</dbReference>
<gene>
    <name evidence="4" type="ORF">SAMN05444392_107110</name>
</gene>
<keyword evidence="1" id="KW-0378">Hydrolase</keyword>
<dbReference type="SMART" id="SM00331">
    <property type="entry name" value="PP2C_SIG"/>
    <property type="match status" value="1"/>
</dbReference>
<dbReference type="EMBL" id="FQVL01000007">
    <property type="protein sequence ID" value="SHF08515.1"/>
    <property type="molecule type" value="Genomic_DNA"/>
</dbReference>
<dbReference type="AlphaFoldDB" id="A0A1M4YRU9"/>
<feature type="transmembrane region" description="Helical" evidence="2">
    <location>
        <begin position="249"/>
        <end position="265"/>
    </location>
</feature>
<keyword evidence="2" id="KW-0812">Transmembrane</keyword>
<evidence type="ECO:0000256" key="2">
    <source>
        <dbReference type="SAM" id="Phobius"/>
    </source>
</evidence>
<dbReference type="InterPro" id="IPR052016">
    <property type="entry name" value="Bact_Sigma-Reg"/>
</dbReference>
<evidence type="ECO:0000256" key="1">
    <source>
        <dbReference type="ARBA" id="ARBA00022801"/>
    </source>
</evidence>
<dbReference type="Gene3D" id="3.60.40.10">
    <property type="entry name" value="PPM-type phosphatase domain"/>
    <property type="match status" value="1"/>
</dbReference>
<dbReference type="Pfam" id="PF07228">
    <property type="entry name" value="SpoIIE"/>
    <property type="match status" value="1"/>
</dbReference>
<dbReference type="GO" id="GO:0004722">
    <property type="term" value="F:protein serine/threonine phosphatase activity"/>
    <property type="evidence" value="ECO:0007669"/>
    <property type="project" value="InterPro"/>
</dbReference>
<dbReference type="Pfam" id="PF19732">
    <property type="entry name" value="SpoIIE_N"/>
    <property type="match status" value="1"/>
</dbReference>
<dbReference type="InterPro" id="IPR001932">
    <property type="entry name" value="PPM-type_phosphatase-like_dom"/>
</dbReference>